<keyword evidence="1" id="KW-0472">Membrane</keyword>
<dbReference type="InterPro" id="IPR002509">
    <property type="entry name" value="NODB_dom"/>
</dbReference>
<dbReference type="EMBL" id="JABMIG020000005">
    <property type="protein sequence ID" value="KAL3804912.1"/>
    <property type="molecule type" value="Genomic_DNA"/>
</dbReference>
<dbReference type="Proteomes" id="UP001516023">
    <property type="component" value="Unassembled WGS sequence"/>
</dbReference>
<feature type="transmembrane region" description="Helical" evidence="1">
    <location>
        <begin position="42"/>
        <end position="64"/>
    </location>
</feature>
<dbReference type="Pfam" id="PF01522">
    <property type="entry name" value="Polysacc_deac_1"/>
    <property type="match status" value="1"/>
</dbReference>
<keyword evidence="4" id="KW-1185">Reference proteome</keyword>
<comment type="caution">
    <text evidence="3">The sequence shown here is derived from an EMBL/GenBank/DDBJ whole genome shotgun (WGS) entry which is preliminary data.</text>
</comment>
<dbReference type="PANTHER" id="PTHR43123">
    <property type="entry name" value="POLYSACCHARIDE DEACETYLASE-RELATED"/>
    <property type="match status" value="1"/>
</dbReference>
<evidence type="ECO:0000259" key="2">
    <source>
        <dbReference type="PROSITE" id="PS51677"/>
    </source>
</evidence>
<proteinExistence type="predicted"/>
<dbReference type="SUPFAM" id="SSF88713">
    <property type="entry name" value="Glycoside hydrolase/deacetylase"/>
    <property type="match status" value="1"/>
</dbReference>
<keyword evidence="1" id="KW-1133">Transmembrane helix</keyword>
<gene>
    <name evidence="3" type="ORF">HJC23_006684</name>
</gene>
<accession>A0ABD3QX99</accession>
<protein>
    <recommendedName>
        <fullName evidence="2">NodB homology domain-containing protein</fullName>
    </recommendedName>
</protein>
<organism evidence="3 4">
    <name type="scientific">Cyclotella cryptica</name>
    <dbReference type="NCBI Taxonomy" id="29204"/>
    <lineage>
        <taxon>Eukaryota</taxon>
        <taxon>Sar</taxon>
        <taxon>Stramenopiles</taxon>
        <taxon>Ochrophyta</taxon>
        <taxon>Bacillariophyta</taxon>
        <taxon>Coscinodiscophyceae</taxon>
        <taxon>Thalassiosirophycidae</taxon>
        <taxon>Stephanodiscales</taxon>
        <taxon>Stephanodiscaceae</taxon>
        <taxon>Cyclotella</taxon>
    </lineage>
</organism>
<evidence type="ECO:0000256" key="1">
    <source>
        <dbReference type="SAM" id="Phobius"/>
    </source>
</evidence>
<dbReference type="AlphaFoldDB" id="A0ABD3QX99"/>
<dbReference type="PANTHER" id="PTHR43123:SF1">
    <property type="entry name" value="POLYSACCHARIDE DEACETYLASE-RELATED"/>
    <property type="match status" value="1"/>
</dbReference>
<name>A0ABD3QX99_9STRA</name>
<dbReference type="InterPro" id="IPR011330">
    <property type="entry name" value="Glyco_hydro/deAcase_b/a-brl"/>
</dbReference>
<keyword evidence="1" id="KW-0812">Transmembrane</keyword>
<dbReference type="Gene3D" id="3.20.20.370">
    <property type="entry name" value="Glycoside hydrolase/deacetylase"/>
    <property type="match status" value="1"/>
</dbReference>
<sequence length="406" mass="46190">MSALGDPTLNGSNHIILTPFAENRYSESSSVRMMYVNFQKEFFPLFVSHIIVLSFCIYFISYFISSPQIMTDNPYPLSAHPNDALSQYSSRDLVGYAGNPPSVTWPNGAKVALNFVLNYEEGGENCLLHGDGESEKLLSEIVGAGALVGQRHANMESLYDYGARAGFWRLHELLTRKKRNPSACKAMIQAGWEVASHGYRWWDYQNVDEATEREHIRRTVQIHKDLLGVRPVGMYQGKPNVNTRRLVVEEGGFLYDSDSYADDLPYWCTEFGKSKPHLIIPYTLSENDMRFAIPNGFSHGGEFAKYLKDSLSYLVEEGRRGSPKMMSVGLHCRLVGRSGRAKGLEEFIDFAKSLSDDVWICRRDEIALHWYKNHHPDGPKAMLSQWHHIRQRRFALSFKGDTLVTT</sequence>
<reference evidence="3 4" key="1">
    <citation type="journal article" date="2020" name="G3 (Bethesda)">
        <title>Improved Reference Genome for Cyclotella cryptica CCMP332, a Model for Cell Wall Morphogenesis, Salinity Adaptation, and Lipid Production in Diatoms (Bacillariophyta).</title>
        <authorList>
            <person name="Roberts W.R."/>
            <person name="Downey K.M."/>
            <person name="Ruck E.C."/>
            <person name="Traller J.C."/>
            <person name="Alverson A.J."/>
        </authorList>
    </citation>
    <scope>NUCLEOTIDE SEQUENCE [LARGE SCALE GENOMIC DNA]</scope>
    <source>
        <strain evidence="3 4">CCMP332</strain>
    </source>
</reference>
<evidence type="ECO:0000313" key="3">
    <source>
        <dbReference type="EMBL" id="KAL3804912.1"/>
    </source>
</evidence>
<evidence type="ECO:0000313" key="4">
    <source>
        <dbReference type="Proteomes" id="UP001516023"/>
    </source>
</evidence>
<dbReference type="InterPro" id="IPR017625">
    <property type="entry name" value="PuuE"/>
</dbReference>
<feature type="domain" description="NodB homology" evidence="2">
    <location>
        <begin position="109"/>
        <end position="361"/>
    </location>
</feature>
<dbReference type="CDD" id="cd10977">
    <property type="entry name" value="CE4_PuuE_SpCDA1"/>
    <property type="match status" value="1"/>
</dbReference>
<dbReference type="PROSITE" id="PS51677">
    <property type="entry name" value="NODB"/>
    <property type="match status" value="1"/>
</dbReference>